<feature type="compositionally biased region" description="Basic and acidic residues" evidence="3">
    <location>
        <begin position="28"/>
        <end position="50"/>
    </location>
</feature>
<dbReference type="EMBL" id="GEZM01009822">
    <property type="protein sequence ID" value="JAV94291.1"/>
    <property type="molecule type" value="Transcribed_RNA"/>
</dbReference>
<name>A0A1Y1N8N8_PHOPY</name>
<dbReference type="EMBL" id="GEZM01009821">
    <property type="protein sequence ID" value="JAV94292.1"/>
    <property type="molecule type" value="Transcribed_RNA"/>
</dbReference>
<dbReference type="Pfam" id="PF04614">
    <property type="entry name" value="Pex19"/>
    <property type="match status" value="1"/>
</dbReference>
<dbReference type="InterPro" id="IPR006708">
    <property type="entry name" value="Pex19"/>
</dbReference>
<reference evidence="4" key="1">
    <citation type="journal article" date="2016" name="Sci. Rep.">
        <title>Molecular characterization of firefly nuptial gifts: a multi-omics approach sheds light on postcopulatory sexual selection.</title>
        <authorList>
            <person name="Al-Wathiqui N."/>
            <person name="Fallon T.R."/>
            <person name="South A."/>
            <person name="Weng J.K."/>
            <person name="Lewis S.M."/>
        </authorList>
    </citation>
    <scope>NUCLEOTIDE SEQUENCE</scope>
</reference>
<dbReference type="PANTHER" id="PTHR12774">
    <property type="entry name" value="PEROXISOMAL BIOGENESIS FACTOR 19"/>
    <property type="match status" value="1"/>
</dbReference>
<organism evidence="4">
    <name type="scientific">Photinus pyralis</name>
    <name type="common">Common eastern firefly</name>
    <name type="synonym">Lampyris pyralis</name>
    <dbReference type="NCBI Taxonomy" id="7054"/>
    <lineage>
        <taxon>Eukaryota</taxon>
        <taxon>Metazoa</taxon>
        <taxon>Ecdysozoa</taxon>
        <taxon>Arthropoda</taxon>
        <taxon>Hexapoda</taxon>
        <taxon>Insecta</taxon>
        <taxon>Pterygota</taxon>
        <taxon>Neoptera</taxon>
        <taxon>Endopterygota</taxon>
        <taxon>Coleoptera</taxon>
        <taxon>Polyphaga</taxon>
        <taxon>Elateriformia</taxon>
        <taxon>Elateroidea</taxon>
        <taxon>Lampyridae</taxon>
        <taxon>Lampyrinae</taxon>
        <taxon>Photinus</taxon>
    </lineage>
</organism>
<dbReference type="InterPro" id="IPR038322">
    <property type="entry name" value="Pex19_C_sf"/>
</dbReference>
<dbReference type="Gene3D" id="1.20.120.900">
    <property type="entry name" value="Pex19, mPTS binding domain"/>
    <property type="match status" value="1"/>
</dbReference>
<dbReference type="GO" id="GO:0033328">
    <property type="term" value="F:peroxisome membrane targeting sequence binding"/>
    <property type="evidence" value="ECO:0007669"/>
    <property type="project" value="TreeGrafter"/>
</dbReference>
<dbReference type="AlphaFoldDB" id="A0A1Y1N8N8"/>
<dbReference type="PANTHER" id="PTHR12774:SF2">
    <property type="entry name" value="PEROXISOMAL BIOGENESIS FACTOR 19"/>
    <property type="match status" value="1"/>
</dbReference>
<protein>
    <recommendedName>
        <fullName evidence="2">Peroxin-19</fullName>
    </recommendedName>
</protein>
<dbReference type="GO" id="GO:0005778">
    <property type="term" value="C:peroxisomal membrane"/>
    <property type="evidence" value="ECO:0007669"/>
    <property type="project" value="TreeGrafter"/>
</dbReference>
<evidence type="ECO:0000256" key="3">
    <source>
        <dbReference type="SAM" id="MobiDB-lite"/>
    </source>
</evidence>
<sequence length="278" mass="30766">MSKEKPTDKIKPNDGNCDEDLSDLLDSALKDFSKDEEKPTEKDDQTKTDLAETEWTDEFIRQAAEQFESNMANLLRETGGGPNISSDQVQQTFQQMAAAAAAVVSNTGEGQADPDFTASITQALKGLTEGAENLQNPFSEADLMSMFGQQDGEQNAFVPFMQGMMQSLLSKDVLYPSLKDILSKYPSWMEANGGSLSSEERTQYEKQQELMTEICAHLEKESDNDSPEQKKVHFDTVLALMQKLQDYGQPPKELVGDLGPQIPFDAQGNPNLNQCSLM</sequence>
<evidence type="ECO:0000256" key="1">
    <source>
        <dbReference type="ARBA" id="ARBA00006326"/>
    </source>
</evidence>
<dbReference type="GO" id="GO:0045046">
    <property type="term" value="P:protein import into peroxisome membrane"/>
    <property type="evidence" value="ECO:0007669"/>
    <property type="project" value="TreeGrafter"/>
</dbReference>
<comment type="similarity">
    <text evidence="1">Belongs to the peroxin-19 family.</text>
</comment>
<proteinExistence type="inferred from homology"/>
<feature type="region of interest" description="Disordered" evidence="3">
    <location>
        <begin position="1"/>
        <end position="54"/>
    </location>
</feature>
<evidence type="ECO:0000256" key="2">
    <source>
        <dbReference type="ARBA" id="ARBA00029688"/>
    </source>
</evidence>
<feature type="compositionally biased region" description="Basic and acidic residues" evidence="3">
    <location>
        <begin position="1"/>
        <end position="12"/>
    </location>
</feature>
<accession>A0A1Y1N8N8</accession>
<evidence type="ECO:0000313" key="4">
    <source>
        <dbReference type="EMBL" id="JAV94292.1"/>
    </source>
</evidence>